<sequence>MFHMLILFCLYWWSLTDQGLPLFYIVLIPSAAGSLLIVVSVVICCICWKCRKTAQTQEEDITDSALCKPKTRKTKSKTEAVYENVPKKR</sequence>
<keyword evidence="1" id="KW-0812">Transmembrane</keyword>
<dbReference type="Proteomes" id="UP000579812">
    <property type="component" value="Unassembled WGS sequence"/>
</dbReference>
<reference evidence="3 4" key="1">
    <citation type="submission" date="2020-04" db="EMBL/GenBank/DDBJ databases">
        <title>Chromosome-level genome assembly of a cyprinid fish Onychostoma macrolepis by integration of Nanopore Sequencing, Bionano and Hi-C technology.</title>
        <authorList>
            <person name="Wang D."/>
        </authorList>
    </citation>
    <scope>NUCLEOTIDE SEQUENCE [LARGE SCALE GENOMIC DNA]</scope>
    <source>
        <strain evidence="3">SWU-2019</strain>
        <tissue evidence="3">Muscle</tissue>
    </source>
</reference>
<evidence type="ECO:0000256" key="1">
    <source>
        <dbReference type="SAM" id="Phobius"/>
    </source>
</evidence>
<keyword evidence="2" id="KW-0732">Signal</keyword>
<feature type="signal peptide" evidence="2">
    <location>
        <begin position="1"/>
        <end position="18"/>
    </location>
</feature>
<dbReference type="AlphaFoldDB" id="A0A7J6BQR3"/>
<evidence type="ECO:0000313" key="4">
    <source>
        <dbReference type="Proteomes" id="UP000579812"/>
    </source>
</evidence>
<keyword evidence="1" id="KW-1133">Transmembrane helix</keyword>
<proteinExistence type="predicted"/>
<accession>A0A7J6BQR3</accession>
<comment type="caution">
    <text evidence="3">The sequence shown here is derived from an EMBL/GenBank/DDBJ whole genome shotgun (WGS) entry which is preliminary data.</text>
</comment>
<protein>
    <submittedName>
        <fullName evidence="3">Uncharacterized protein</fullName>
    </submittedName>
</protein>
<keyword evidence="4" id="KW-1185">Reference proteome</keyword>
<dbReference type="EMBL" id="JAAMOB010000022">
    <property type="protein sequence ID" value="KAF4097256.1"/>
    <property type="molecule type" value="Genomic_DNA"/>
</dbReference>
<gene>
    <name evidence="3" type="ORF">G5714_021264</name>
</gene>
<evidence type="ECO:0000256" key="2">
    <source>
        <dbReference type="SAM" id="SignalP"/>
    </source>
</evidence>
<feature type="transmembrane region" description="Helical" evidence="1">
    <location>
        <begin position="22"/>
        <end position="48"/>
    </location>
</feature>
<name>A0A7J6BQR3_9TELE</name>
<evidence type="ECO:0000313" key="3">
    <source>
        <dbReference type="EMBL" id="KAF4097256.1"/>
    </source>
</evidence>
<feature type="chain" id="PRO_5029724889" evidence="2">
    <location>
        <begin position="19"/>
        <end position="89"/>
    </location>
</feature>
<organism evidence="3 4">
    <name type="scientific">Onychostoma macrolepis</name>
    <dbReference type="NCBI Taxonomy" id="369639"/>
    <lineage>
        <taxon>Eukaryota</taxon>
        <taxon>Metazoa</taxon>
        <taxon>Chordata</taxon>
        <taxon>Craniata</taxon>
        <taxon>Vertebrata</taxon>
        <taxon>Euteleostomi</taxon>
        <taxon>Actinopterygii</taxon>
        <taxon>Neopterygii</taxon>
        <taxon>Teleostei</taxon>
        <taxon>Ostariophysi</taxon>
        <taxon>Cypriniformes</taxon>
        <taxon>Cyprinidae</taxon>
        <taxon>Acrossocheilinae</taxon>
        <taxon>Onychostoma</taxon>
    </lineage>
</organism>
<keyword evidence="1" id="KW-0472">Membrane</keyword>